<sequence length="1221" mass="138968">MQTPKELTVSTKLNSSGALEKENDSSSEFLYSFKVEYLPPIILACVLPKSYPSHLPPHFSISVQWLSATKISDLCHMLDAIWKDQPGQEIIYQWVEWLHSSSLSFLGFDQEIVLGPYGVQNNGDQRAISGCISPNVDIPLMKSYNDEQRQENFSRNFHECCICYSEFAGTEFVRLPCQHFFCRTCMKTYSDMHVKEGTVSKLQCPEAKCGGMVPPGLLRRLLGEEEFERWESMTLQKTLESMSDVAYCPRCETVCIEDEDNHAQCTKCFFSFCTLCRERRHVGVECMEPEMKLLILQERQNSSHLKGDQKRREQEMINELLSIKEINRFAKQCPSCKIAISRTEGCNKMVCNNCGQYFCYRCNQAISGYEHFRDGNCDLFPQEEIKAWEERMNARQVIGQIHAEMFAGRGDTCPICRQPNAKFPTSTTLIIFLKFARDRPSDFLFRFDDRLGIIIISSVGRAKITTVIYVENWFAAAANIMDQRVANSTLQMIDLINLQLFYRLYRGASSVLFVDDSDSGLISDSSDIVVPSDGLRTNRGPKLVSTVVRVFKSLNWRIARTKRFRQAVKNFGFNCSIDSFRMIVHIFAFAEMHDEVHALLRDIIDYYQEVKLDLFELLPNLLDVSSDMKTSVFIVDVLIKVYTSNSLVENALDVFYQAKIIGLQPGFCSCNFLLKKLAELDKRDYLLTLYQEMKKSGPSPTVYTFTIMMGFYCKMQDKVDMEQATMIYDEMLASGIGPSVVTYSTYIHGLCRVGCAEFAWGVIQDLKCNGEPLNSYCYNPIMHGLCKEGKLYEAATVFEEMKSSGIAPDVYSYSILIDGFSESGDILKGHFLFEEMKSNGLQPSLVTYTSLLKGLCKSGLMKIALDKIFELRSCGYKYDHYAYNILISGFSKNGYLDYACELLEEMIRNNLAPCASGYVNLIHGFCRTGSFDKAVQMFNIVKESGVVPKMFSYSVVIHGLCEARKSVKALELIPSMFKNNIMPNVVIYSTLIYGFAKQSNFRKASMLYARMNKCGVTPDLIASTIYLNILLGDGRLDEAYKFFKKIIREGLNPNEITYTSMIDGFCKGKYMVKAMDLLKEMVQKGLLPSVVTYNVLIEGYLREGQHDKAYKILDEMKKTGIVPDDGLLRTLSLYLDVMKSGKREKKMDKYVTNGYHTVEGKSTRAMEDYVFAQFKQLILVPIANGFEEMEALFIIDILRRAKANVVVASGYLEESEIEPTE</sequence>
<evidence type="ECO:0000313" key="2">
    <source>
        <dbReference type="Proteomes" id="UP001060085"/>
    </source>
</evidence>
<proteinExistence type="predicted"/>
<gene>
    <name evidence="1" type="ORF">M9H77_25116</name>
</gene>
<name>A0ACC0A605_CATRO</name>
<keyword evidence="2" id="KW-1185">Reference proteome</keyword>
<dbReference type="EMBL" id="CM044706">
    <property type="protein sequence ID" value="KAI5656323.1"/>
    <property type="molecule type" value="Genomic_DNA"/>
</dbReference>
<comment type="caution">
    <text evidence="1">The sequence shown here is derived from an EMBL/GenBank/DDBJ whole genome shotgun (WGS) entry which is preliminary data.</text>
</comment>
<reference evidence="2" key="1">
    <citation type="journal article" date="2023" name="Nat. Plants">
        <title>Single-cell RNA sequencing provides a high-resolution roadmap for understanding the multicellular compartmentation of specialized metabolism.</title>
        <authorList>
            <person name="Sun S."/>
            <person name="Shen X."/>
            <person name="Li Y."/>
            <person name="Li Y."/>
            <person name="Wang S."/>
            <person name="Li R."/>
            <person name="Zhang H."/>
            <person name="Shen G."/>
            <person name="Guo B."/>
            <person name="Wei J."/>
            <person name="Xu J."/>
            <person name="St-Pierre B."/>
            <person name="Chen S."/>
            <person name="Sun C."/>
        </authorList>
    </citation>
    <scope>NUCLEOTIDE SEQUENCE [LARGE SCALE GENOMIC DNA]</scope>
</reference>
<protein>
    <submittedName>
        <fullName evidence="1">Uncharacterized protein</fullName>
    </submittedName>
</protein>
<accession>A0ACC0A605</accession>
<dbReference type="Proteomes" id="UP001060085">
    <property type="component" value="Linkage Group LG06"/>
</dbReference>
<organism evidence="1 2">
    <name type="scientific">Catharanthus roseus</name>
    <name type="common">Madagascar periwinkle</name>
    <name type="synonym">Vinca rosea</name>
    <dbReference type="NCBI Taxonomy" id="4058"/>
    <lineage>
        <taxon>Eukaryota</taxon>
        <taxon>Viridiplantae</taxon>
        <taxon>Streptophyta</taxon>
        <taxon>Embryophyta</taxon>
        <taxon>Tracheophyta</taxon>
        <taxon>Spermatophyta</taxon>
        <taxon>Magnoliopsida</taxon>
        <taxon>eudicotyledons</taxon>
        <taxon>Gunneridae</taxon>
        <taxon>Pentapetalae</taxon>
        <taxon>asterids</taxon>
        <taxon>lamiids</taxon>
        <taxon>Gentianales</taxon>
        <taxon>Apocynaceae</taxon>
        <taxon>Rauvolfioideae</taxon>
        <taxon>Vinceae</taxon>
        <taxon>Catharanthinae</taxon>
        <taxon>Catharanthus</taxon>
    </lineage>
</organism>
<evidence type="ECO:0000313" key="1">
    <source>
        <dbReference type="EMBL" id="KAI5656323.1"/>
    </source>
</evidence>